<gene>
    <name evidence="2" type="ORF">PoB_004620100</name>
</gene>
<organism evidence="2 3">
    <name type="scientific">Plakobranchus ocellatus</name>
    <dbReference type="NCBI Taxonomy" id="259542"/>
    <lineage>
        <taxon>Eukaryota</taxon>
        <taxon>Metazoa</taxon>
        <taxon>Spiralia</taxon>
        <taxon>Lophotrochozoa</taxon>
        <taxon>Mollusca</taxon>
        <taxon>Gastropoda</taxon>
        <taxon>Heterobranchia</taxon>
        <taxon>Euthyneura</taxon>
        <taxon>Panpulmonata</taxon>
        <taxon>Sacoglossa</taxon>
        <taxon>Placobranchoidea</taxon>
        <taxon>Plakobranchidae</taxon>
        <taxon>Plakobranchus</taxon>
    </lineage>
</organism>
<feature type="compositionally biased region" description="Polar residues" evidence="1">
    <location>
        <begin position="1"/>
        <end position="17"/>
    </location>
</feature>
<feature type="region of interest" description="Disordered" evidence="1">
    <location>
        <begin position="50"/>
        <end position="91"/>
    </location>
</feature>
<dbReference type="Proteomes" id="UP000735302">
    <property type="component" value="Unassembled WGS sequence"/>
</dbReference>
<evidence type="ECO:0000256" key="1">
    <source>
        <dbReference type="SAM" id="MobiDB-lite"/>
    </source>
</evidence>
<protein>
    <submittedName>
        <fullName evidence="2">Uncharacterized protein</fullName>
    </submittedName>
</protein>
<evidence type="ECO:0000313" key="3">
    <source>
        <dbReference type="Proteomes" id="UP000735302"/>
    </source>
</evidence>
<proteinExistence type="predicted"/>
<reference evidence="2 3" key="1">
    <citation type="journal article" date="2021" name="Elife">
        <title>Chloroplast acquisition without the gene transfer in kleptoplastic sea slugs, Plakobranchus ocellatus.</title>
        <authorList>
            <person name="Maeda T."/>
            <person name="Takahashi S."/>
            <person name="Yoshida T."/>
            <person name="Shimamura S."/>
            <person name="Takaki Y."/>
            <person name="Nagai Y."/>
            <person name="Toyoda A."/>
            <person name="Suzuki Y."/>
            <person name="Arimoto A."/>
            <person name="Ishii H."/>
            <person name="Satoh N."/>
            <person name="Nishiyama T."/>
            <person name="Hasebe M."/>
            <person name="Maruyama T."/>
            <person name="Minagawa J."/>
            <person name="Obokata J."/>
            <person name="Shigenobu S."/>
        </authorList>
    </citation>
    <scope>NUCLEOTIDE SEQUENCE [LARGE SCALE GENOMIC DNA]</scope>
</reference>
<feature type="compositionally biased region" description="Acidic residues" evidence="1">
    <location>
        <begin position="53"/>
        <end position="85"/>
    </location>
</feature>
<dbReference type="EMBL" id="BLXT01005083">
    <property type="protein sequence ID" value="GFO19696.1"/>
    <property type="molecule type" value="Genomic_DNA"/>
</dbReference>
<name>A0AAV4BL26_9GAST</name>
<feature type="region of interest" description="Disordered" evidence="1">
    <location>
        <begin position="1"/>
        <end position="33"/>
    </location>
</feature>
<sequence>MCIQEVQLSTQDRQFGKTSECAHKRSNSQRGIGNLAKLPNLHTRLMMMMMMMMEDEENDEEEDDDNDDKDEDDEDEDDDGGDGDCYDASNS</sequence>
<keyword evidence="3" id="KW-1185">Reference proteome</keyword>
<dbReference type="AlphaFoldDB" id="A0AAV4BL26"/>
<evidence type="ECO:0000313" key="2">
    <source>
        <dbReference type="EMBL" id="GFO19696.1"/>
    </source>
</evidence>
<comment type="caution">
    <text evidence="2">The sequence shown here is derived from an EMBL/GenBank/DDBJ whole genome shotgun (WGS) entry which is preliminary data.</text>
</comment>
<accession>A0AAV4BL26</accession>